<dbReference type="Proteomes" id="UP000004926">
    <property type="component" value="Chromosome"/>
</dbReference>
<proteinExistence type="predicted"/>
<protein>
    <submittedName>
        <fullName evidence="1">Uncharacterized protein</fullName>
    </submittedName>
</protein>
<reference evidence="1 2" key="1">
    <citation type="journal article" date="2012" name="Stand. Genomic Sci.">
        <title>Genome sequence of the ocean sediment bacterium Saccharomonospora marina type strain (XMU15(T)).</title>
        <authorList>
            <person name="Klenk H.P."/>
            <person name="Lu M."/>
            <person name="Lucas S."/>
            <person name="Lapidus A."/>
            <person name="Copeland A."/>
            <person name="Pitluck S."/>
            <person name="Goodwin L.A."/>
            <person name="Han C."/>
            <person name="Tapia R."/>
            <person name="Brambilla E.M."/>
            <person name="Potter G."/>
            <person name="Land M."/>
            <person name="Ivanova N."/>
            <person name="Rohde M."/>
            <person name="Goker M."/>
            <person name="Detter J.C."/>
            <person name="Li W.J."/>
            <person name="Kyrpides N.C."/>
            <person name="Woyke T."/>
        </authorList>
    </citation>
    <scope>NUCLEOTIDE SEQUENCE [LARGE SCALE GENOMIC DNA]</scope>
    <source>
        <strain evidence="1 2">XMU15</strain>
    </source>
</reference>
<dbReference type="HOGENOM" id="CLU_2994027_0_0_11"/>
<organism evidence="1 2">
    <name type="scientific">Saccharomonospora marina XMU15</name>
    <dbReference type="NCBI Taxonomy" id="882083"/>
    <lineage>
        <taxon>Bacteria</taxon>
        <taxon>Bacillati</taxon>
        <taxon>Actinomycetota</taxon>
        <taxon>Actinomycetes</taxon>
        <taxon>Pseudonocardiales</taxon>
        <taxon>Pseudonocardiaceae</taxon>
        <taxon>Saccharomonospora</taxon>
    </lineage>
</organism>
<dbReference type="RefSeq" id="WP_009154849.1">
    <property type="nucleotide sequence ID" value="NZ_CM001439.1"/>
</dbReference>
<name>H5X9M7_9PSEU</name>
<sequence length="57" mass="5971">MAATGIDEVESAVRDVASEYPPALLDKAVKDTRRQVFQVGLAHRLASAGTSRTSVAG</sequence>
<dbReference type="STRING" id="882083.SacmaDRAFT_3240"/>
<dbReference type="EMBL" id="CM001439">
    <property type="protein sequence ID" value="EHR51465.1"/>
    <property type="molecule type" value="Genomic_DNA"/>
</dbReference>
<accession>H5X9M7</accession>
<keyword evidence="2" id="KW-1185">Reference proteome</keyword>
<evidence type="ECO:0000313" key="2">
    <source>
        <dbReference type="Proteomes" id="UP000004926"/>
    </source>
</evidence>
<gene>
    <name evidence="1" type="ORF">SacmaDRAFT_3240</name>
</gene>
<dbReference type="AlphaFoldDB" id="H5X9M7"/>
<evidence type="ECO:0000313" key="1">
    <source>
        <dbReference type="EMBL" id="EHR51465.1"/>
    </source>
</evidence>